<dbReference type="EMBL" id="NHOQ01002873">
    <property type="protein sequence ID" value="PWA14071.1"/>
    <property type="molecule type" value="Genomic_DNA"/>
</dbReference>
<evidence type="ECO:0000256" key="1">
    <source>
        <dbReference type="SAM" id="Phobius"/>
    </source>
</evidence>
<sequence>MPASLWNKDLLYSALHGGVTKLSFLHQYILSLYCIFYTVWHLIRSIIVYCKQYSRPPTAYLTNNFKIRTTFSLQPSAGLSAQMSALDSSGRCSSGLKLPALLLGLVA</sequence>
<accession>A0A315URP8</accession>
<evidence type="ECO:0000313" key="3">
    <source>
        <dbReference type="Proteomes" id="UP000250572"/>
    </source>
</evidence>
<organism evidence="2 3">
    <name type="scientific">Gambusia affinis</name>
    <name type="common">Western mosquitofish</name>
    <name type="synonym">Heterandria affinis</name>
    <dbReference type="NCBI Taxonomy" id="33528"/>
    <lineage>
        <taxon>Eukaryota</taxon>
        <taxon>Metazoa</taxon>
        <taxon>Chordata</taxon>
        <taxon>Craniata</taxon>
        <taxon>Vertebrata</taxon>
        <taxon>Euteleostomi</taxon>
        <taxon>Actinopterygii</taxon>
        <taxon>Neopterygii</taxon>
        <taxon>Teleostei</taxon>
        <taxon>Neoteleostei</taxon>
        <taxon>Acanthomorphata</taxon>
        <taxon>Ovalentaria</taxon>
        <taxon>Atherinomorphae</taxon>
        <taxon>Cyprinodontiformes</taxon>
        <taxon>Poeciliidae</taxon>
        <taxon>Poeciliinae</taxon>
        <taxon>Gambusia</taxon>
    </lineage>
</organism>
<gene>
    <name evidence="2" type="ORF">CCH79_00020606</name>
</gene>
<reference evidence="2 3" key="1">
    <citation type="journal article" date="2018" name="G3 (Bethesda)">
        <title>A High-Quality Reference Genome for the Invasive Mosquitofish Gambusia affinis Using a Chicago Library.</title>
        <authorList>
            <person name="Hoffberg S.L."/>
            <person name="Troendle N.J."/>
            <person name="Glenn T.C."/>
            <person name="Mahmud O."/>
            <person name="Louha S."/>
            <person name="Chalopin D."/>
            <person name="Bennetzen J.L."/>
            <person name="Mauricio R."/>
        </authorList>
    </citation>
    <scope>NUCLEOTIDE SEQUENCE [LARGE SCALE GENOMIC DNA]</scope>
    <source>
        <strain evidence="2">NE01/NJP1002.9</strain>
        <tissue evidence="2">Muscle</tissue>
    </source>
</reference>
<dbReference type="Proteomes" id="UP000250572">
    <property type="component" value="Unassembled WGS sequence"/>
</dbReference>
<keyword evidence="1" id="KW-0812">Transmembrane</keyword>
<comment type="caution">
    <text evidence="2">The sequence shown here is derived from an EMBL/GenBank/DDBJ whole genome shotgun (WGS) entry which is preliminary data.</text>
</comment>
<dbReference type="AlphaFoldDB" id="A0A315URP8"/>
<keyword evidence="3" id="KW-1185">Reference proteome</keyword>
<keyword evidence="1" id="KW-1133">Transmembrane helix</keyword>
<evidence type="ECO:0000313" key="2">
    <source>
        <dbReference type="EMBL" id="PWA14071.1"/>
    </source>
</evidence>
<protein>
    <submittedName>
        <fullName evidence="2">Uncharacterized protein</fullName>
    </submittedName>
</protein>
<proteinExistence type="predicted"/>
<feature type="transmembrane region" description="Helical" evidence="1">
    <location>
        <begin position="25"/>
        <end position="43"/>
    </location>
</feature>
<keyword evidence="1" id="KW-0472">Membrane</keyword>
<name>A0A315URP8_GAMAF</name>